<organism evidence="1 2">
    <name type="scientific">Thamnocephalis sphaerospora</name>
    <dbReference type="NCBI Taxonomy" id="78915"/>
    <lineage>
        <taxon>Eukaryota</taxon>
        <taxon>Fungi</taxon>
        <taxon>Fungi incertae sedis</taxon>
        <taxon>Zoopagomycota</taxon>
        <taxon>Zoopagomycotina</taxon>
        <taxon>Zoopagomycetes</taxon>
        <taxon>Zoopagales</taxon>
        <taxon>Sigmoideomycetaceae</taxon>
        <taxon>Thamnocephalis</taxon>
    </lineage>
</organism>
<dbReference type="AlphaFoldDB" id="A0A4P9XKP3"/>
<gene>
    <name evidence="1" type="ORF">THASP1DRAFT_31845</name>
</gene>
<dbReference type="Proteomes" id="UP000271241">
    <property type="component" value="Unassembled WGS sequence"/>
</dbReference>
<evidence type="ECO:0000313" key="2">
    <source>
        <dbReference type="Proteomes" id="UP000271241"/>
    </source>
</evidence>
<keyword evidence="2" id="KW-1185">Reference proteome</keyword>
<reference evidence="2" key="1">
    <citation type="journal article" date="2018" name="Nat. Microbiol.">
        <title>Leveraging single-cell genomics to expand the fungal tree of life.</title>
        <authorList>
            <person name="Ahrendt S.R."/>
            <person name="Quandt C.A."/>
            <person name="Ciobanu D."/>
            <person name="Clum A."/>
            <person name="Salamov A."/>
            <person name="Andreopoulos B."/>
            <person name="Cheng J.F."/>
            <person name="Woyke T."/>
            <person name="Pelin A."/>
            <person name="Henrissat B."/>
            <person name="Reynolds N.K."/>
            <person name="Benny G.L."/>
            <person name="Smith M.E."/>
            <person name="James T.Y."/>
            <person name="Grigoriev I.V."/>
        </authorList>
    </citation>
    <scope>NUCLEOTIDE SEQUENCE [LARGE SCALE GENOMIC DNA]</scope>
    <source>
        <strain evidence="2">RSA 1356</strain>
    </source>
</reference>
<evidence type="ECO:0000313" key="1">
    <source>
        <dbReference type="EMBL" id="RKP06332.1"/>
    </source>
</evidence>
<name>A0A4P9XKP3_9FUNG</name>
<protein>
    <submittedName>
        <fullName evidence="1">Uncharacterized protein</fullName>
    </submittedName>
</protein>
<sequence>MYNQTSRKHFENIMPPNITLMEITESNTGMTMKEKWSLAQELTDIKPIVSRDLLLVILSYKDHRLLNMSDGTLVHDISIVALDCWSRSGLYPLRSQWANMNEDSTRKLPNSPSAFASVELQGLSAASGARIIRINGMPGVADYSL</sequence>
<dbReference type="EMBL" id="KZ992905">
    <property type="protein sequence ID" value="RKP06332.1"/>
    <property type="molecule type" value="Genomic_DNA"/>
</dbReference>
<accession>A0A4P9XKP3</accession>
<proteinExistence type="predicted"/>